<comment type="subcellular location">
    <subcellularLocation>
        <location evidence="1">Mitochondrion inner membrane</location>
        <topology evidence="1">Multi-pass membrane protein</topology>
    </subcellularLocation>
</comment>
<evidence type="ECO:0000256" key="5">
    <source>
        <dbReference type="ARBA" id="ARBA00022723"/>
    </source>
</evidence>
<keyword evidence="11 12" id="KW-0472">Membrane</keyword>
<keyword evidence="6" id="KW-0677">Repeat</keyword>
<evidence type="ECO:0000256" key="4">
    <source>
        <dbReference type="ARBA" id="ARBA00022692"/>
    </source>
</evidence>
<reference evidence="17 18" key="1">
    <citation type="journal article" date="2023" name="Elife">
        <title>Identification of key yeast species and microbe-microbe interactions impacting larval growth of Drosophila in the wild.</title>
        <authorList>
            <person name="Mure A."/>
            <person name="Sugiura Y."/>
            <person name="Maeda R."/>
            <person name="Honda K."/>
            <person name="Sakurai N."/>
            <person name="Takahashi Y."/>
            <person name="Watada M."/>
            <person name="Katoh T."/>
            <person name="Gotoh A."/>
            <person name="Gotoh Y."/>
            <person name="Taniguchi I."/>
            <person name="Nakamura K."/>
            <person name="Hayashi T."/>
            <person name="Katayama T."/>
            <person name="Uemura T."/>
            <person name="Hattori Y."/>
        </authorList>
    </citation>
    <scope>NUCLEOTIDE SEQUENCE [LARGE SCALE GENOMIC DNA]</scope>
    <source>
        <strain evidence="17 18">KH-74</strain>
    </source>
</reference>
<feature type="domain" description="EF-hand" evidence="16">
    <location>
        <begin position="74"/>
        <end position="109"/>
    </location>
</feature>
<keyword evidence="10" id="KW-0496">Mitochondrion</keyword>
<dbReference type="PROSITE" id="PS50222">
    <property type="entry name" value="EF_HAND_2"/>
    <property type="match status" value="2"/>
</dbReference>
<sequence length="573" mass="62761">MVRSNAGSSGGGGSDGSGGGAGSGPGWGLGNESAEARDARYRSIFGKLDVQHRGKLSLATLRVALAANRHPLRDSDVAVQELFRAMDTDGDGLVDFDDFKRFAYAAEFQIDSGFRKLDKDGDGVVQLSDVARYLGRIERSNHIVIDSSDLATEFDAEANTCRGAAQSKRRTFAAFVNWAFHEKYHAKTADQQQQPPQTGGPPTEITYQQWRDFLLLMPRKSGSRLHTAFSYYYLFKEDVDLSAEGDMTLINEFFRGFAYFLAGGVSGVISRTCTAPFDRIKVFLIARTDLSSTILNSKEAVLARNPHANADKIRSPLMKAISTLYRQGGIKAFYVGNGLNAFKVFPESSIKFGCFELTKQLMARIEGTKNKADLSRPSTYIAGGLAGMCAQFAVYPIDTLKFRIQCAPLANLKDKNILFNTAKQMFQDGGLLIFYRGLSAGLLGMFPYAALDLGTFSALKKWLISRQAKKMNIPEKDVTLSNLTVLPIGALSGSVGATAVYPINLLRTRLQAQGTFAHPYTYTGFSDVLKQTIQREGYPGLYKGLMPTLAKVCPAVSISYLCYENLKRVAGLE</sequence>
<dbReference type="Gene3D" id="1.10.238.10">
    <property type="entry name" value="EF-hand"/>
    <property type="match status" value="1"/>
</dbReference>
<feature type="region of interest" description="Disordered" evidence="14">
    <location>
        <begin position="1"/>
        <end position="31"/>
    </location>
</feature>
<keyword evidence="8" id="KW-0106">Calcium</keyword>
<organism evidence="17 18">
    <name type="scientific">Maudiozyma humilis</name>
    <name type="common">Sour dough yeast</name>
    <name type="synonym">Kazachstania humilis</name>
    <dbReference type="NCBI Taxonomy" id="51915"/>
    <lineage>
        <taxon>Eukaryota</taxon>
        <taxon>Fungi</taxon>
        <taxon>Dikarya</taxon>
        <taxon>Ascomycota</taxon>
        <taxon>Saccharomycotina</taxon>
        <taxon>Saccharomycetes</taxon>
        <taxon>Saccharomycetales</taxon>
        <taxon>Saccharomycetaceae</taxon>
        <taxon>Maudiozyma</taxon>
    </lineage>
</organism>
<keyword evidence="9 15" id="KW-1133">Transmembrane helix</keyword>
<dbReference type="InterPro" id="IPR023395">
    <property type="entry name" value="MCP_dom_sf"/>
</dbReference>
<dbReference type="GO" id="GO:0055085">
    <property type="term" value="P:transmembrane transport"/>
    <property type="evidence" value="ECO:0007669"/>
    <property type="project" value="InterPro"/>
</dbReference>
<evidence type="ECO:0000256" key="11">
    <source>
        <dbReference type="ARBA" id="ARBA00023136"/>
    </source>
</evidence>
<dbReference type="PROSITE" id="PS00018">
    <property type="entry name" value="EF_HAND_1"/>
    <property type="match status" value="2"/>
</dbReference>
<dbReference type="EMBL" id="BTGD01000001">
    <property type="protein sequence ID" value="GMM53833.1"/>
    <property type="molecule type" value="Genomic_DNA"/>
</dbReference>
<evidence type="ECO:0000256" key="6">
    <source>
        <dbReference type="ARBA" id="ARBA00022737"/>
    </source>
</evidence>
<dbReference type="Pfam" id="PF13499">
    <property type="entry name" value="EF-hand_7"/>
    <property type="match status" value="1"/>
</dbReference>
<dbReference type="Gene3D" id="1.50.40.10">
    <property type="entry name" value="Mitochondrial carrier domain"/>
    <property type="match status" value="1"/>
</dbReference>
<evidence type="ECO:0000256" key="8">
    <source>
        <dbReference type="ARBA" id="ARBA00022837"/>
    </source>
</evidence>
<protein>
    <submittedName>
        <fullName evidence="17">Ca(2+)-binding ATP:ADP antiporter</fullName>
    </submittedName>
</protein>
<evidence type="ECO:0000256" key="12">
    <source>
        <dbReference type="PROSITE-ProRule" id="PRU00282"/>
    </source>
</evidence>
<dbReference type="GO" id="GO:0005743">
    <property type="term" value="C:mitochondrial inner membrane"/>
    <property type="evidence" value="ECO:0007669"/>
    <property type="project" value="UniProtKB-SubCell"/>
</dbReference>
<dbReference type="PROSITE" id="PS50920">
    <property type="entry name" value="SOLCAR"/>
    <property type="match status" value="3"/>
</dbReference>
<feature type="transmembrane region" description="Helical" evidence="15">
    <location>
        <begin position="480"/>
        <end position="503"/>
    </location>
</feature>
<dbReference type="InterPro" id="IPR018247">
    <property type="entry name" value="EF_Hand_1_Ca_BS"/>
</dbReference>
<proteinExistence type="inferred from homology"/>
<feature type="repeat" description="Solcar" evidence="12">
    <location>
        <begin position="480"/>
        <end position="569"/>
    </location>
</feature>
<dbReference type="FunFam" id="1.50.40.10:FF:000016">
    <property type="entry name" value="Solute carrier family 25 member 23"/>
    <property type="match status" value="1"/>
</dbReference>
<dbReference type="Proteomes" id="UP001377567">
    <property type="component" value="Unassembled WGS sequence"/>
</dbReference>
<dbReference type="InterPro" id="IPR002067">
    <property type="entry name" value="MCP"/>
</dbReference>
<dbReference type="GO" id="GO:0005509">
    <property type="term" value="F:calcium ion binding"/>
    <property type="evidence" value="ECO:0007669"/>
    <property type="project" value="InterPro"/>
</dbReference>
<evidence type="ECO:0000256" key="14">
    <source>
        <dbReference type="SAM" id="MobiDB-lite"/>
    </source>
</evidence>
<feature type="compositionally biased region" description="Gly residues" evidence="14">
    <location>
        <begin position="8"/>
        <end position="29"/>
    </location>
</feature>
<dbReference type="SUPFAM" id="SSF103506">
    <property type="entry name" value="Mitochondrial carrier"/>
    <property type="match status" value="1"/>
</dbReference>
<feature type="repeat" description="Solcar" evidence="12">
    <location>
        <begin position="374"/>
        <end position="462"/>
    </location>
</feature>
<evidence type="ECO:0000256" key="15">
    <source>
        <dbReference type="SAM" id="Phobius"/>
    </source>
</evidence>
<evidence type="ECO:0000256" key="13">
    <source>
        <dbReference type="RuleBase" id="RU000488"/>
    </source>
</evidence>
<dbReference type="Pfam" id="PF00153">
    <property type="entry name" value="Mito_carr"/>
    <property type="match status" value="3"/>
</dbReference>
<dbReference type="PANTHER" id="PTHR24089">
    <property type="entry name" value="SOLUTE CARRIER FAMILY 25"/>
    <property type="match status" value="1"/>
</dbReference>
<dbReference type="AlphaFoldDB" id="A0AAV5RT22"/>
<evidence type="ECO:0000256" key="10">
    <source>
        <dbReference type="ARBA" id="ARBA00023128"/>
    </source>
</evidence>
<keyword evidence="3 13" id="KW-0813">Transport</keyword>
<accession>A0AAV5RT22</accession>
<evidence type="ECO:0000313" key="18">
    <source>
        <dbReference type="Proteomes" id="UP001377567"/>
    </source>
</evidence>
<evidence type="ECO:0000256" key="3">
    <source>
        <dbReference type="ARBA" id="ARBA00022448"/>
    </source>
</evidence>
<dbReference type="InterPro" id="IPR002048">
    <property type="entry name" value="EF_hand_dom"/>
</dbReference>
<dbReference type="InterPro" id="IPR018108">
    <property type="entry name" value="MCP_transmembrane"/>
</dbReference>
<dbReference type="CDD" id="cd00051">
    <property type="entry name" value="EFh"/>
    <property type="match status" value="2"/>
</dbReference>
<comment type="similarity">
    <text evidence="2 13">Belongs to the mitochondrial carrier (TC 2.A.29) family.</text>
</comment>
<feature type="transmembrane region" description="Helical" evidence="15">
    <location>
        <begin position="433"/>
        <end position="459"/>
    </location>
</feature>
<name>A0AAV5RT22_MAUHU</name>
<dbReference type="PRINTS" id="PR00926">
    <property type="entry name" value="MITOCARRIER"/>
</dbReference>
<dbReference type="SMART" id="SM00054">
    <property type="entry name" value="EFh"/>
    <property type="match status" value="2"/>
</dbReference>
<dbReference type="InterPro" id="IPR011992">
    <property type="entry name" value="EF-hand-dom_pair"/>
</dbReference>
<feature type="domain" description="EF-hand" evidence="16">
    <location>
        <begin position="114"/>
        <end position="140"/>
    </location>
</feature>
<keyword evidence="5" id="KW-0479">Metal-binding</keyword>
<keyword evidence="18" id="KW-1185">Reference proteome</keyword>
<feature type="repeat" description="Solcar" evidence="12">
    <location>
        <begin position="254"/>
        <end position="361"/>
    </location>
</feature>
<comment type="caution">
    <text evidence="17">The sequence shown here is derived from an EMBL/GenBank/DDBJ whole genome shotgun (WGS) entry which is preliminary data.</text>
</comment>
<dbReference type="SUPFAM" id="SSF47473">
    <property type="entry name" value="EF-hand"/>
    <property type="match status" value="1"/>
</dbReference>
<evidence type="ECO:0000256" key="2">
    <source>
        <dbReference type="ARBA" id="ARBA00006375"/>
    </source>
</evidence>
<keyword evidence="4 12" id="KW-0812">Transmembrane</keyword>
<evidence type="ECO:0000259" key="16">
    <source>
        <dbReference type="PROSITE" id="PS50222"/>
    </source>
</evidence>
<keyword evidence="7" id="KW-0999">Mitochondrion inner membrane</keyword>
<gene>
    <name evidence="17" type="ORF">DAKH74_004490</name>
</gene>
<evidence type="ECO:0000313" key="17">
    <source>
        <dbReference type="EMBL" id="GMM53833.1"/>
    </source>
</evidence>
<evidence type="ECO:0000256" key="7">
    <source>
        <dbReference type="ARBA" id="ARBA00022792"/>
    </source>
</evidence>
<dbReference type="Pfam" id="PF13202">
    <property type="entry name" value="EF-hand_5"/>
    <property type="match status" value="1"/>
</dbReference>
<evidence type="ECO:0000256" key="1">
    <source>
        <dbReference type="ARBA" id="ARBA00004448"/>
    </source>
</evidence>
<evidence type="ECO:0000256" key="9">
    <source>
        <dbReference type="ARBA" id="ARBA00022989"/>
    </source>
</evidence>